<organism evidence="3 4">
    <name type="scientific">Dactylosporangium siamense</name>
    <dbReference type="NCBI Taxonomy" id="685454"/>
    <lineage>
        <taxon>Bacteria</taxon>
        <taxon>Bacillati</taxon>
        <taxon>Actinomycetota</taxon>
        <taxon>Actinomycetes</taxon>
        <taxon>Micromonosporales</taxon>
        <taxon>Micromonosporaceae</taxon>
        <taxon>Dactylosporangium</taxon>
    </lineage>
</organism>
<proteinExistence type="predicted"/>
<feature type="domain" description="Rv3660c-like CheY-like N-terminal" evidence="2">
    <location>
        <begin position="24"/>
        <end position="129"/>
    </location>
</feature>
<dbReference type="SUPFAM" id="SSF52540">
    <property type="entry name" value="P-loop containing nucleoside triphosphate hydrolases"/>
    <property type="match status" value="1"/>
</dbReference>
<dbReference type="GO" id="GO:0009898">
    <property type="term" value="C:cytoplasmic side of plasma membrane"/>
    <property type="evidence" value="ECO:0007669"/>
    <property type="project" value="TreeGrafter"/>
</dbReference>
<dbReference type="GO" id="GO:0016887">
    <property type="term" value="F:ATP hydrolysis activity"/>
    <property type="evidence" value="ECO:0007669"/>
    <property type="project" value="TreeGrafter"/>
</dbReference>
<name>A0A919PSW6_9ACTN</name>
<keyword evidence="4" id="KW-1185">Reference proteome</keyword>
<accession>A0A919PSW6</accession>
<comment type="caution">
    <text evidence="3">The sequence shown here is derived from an EMBL/GenBank/DDBJ whole genome shotgun (WGS) entry which is preliminary data.</text>
</comment>
<dbReference type="Pfam" id="PF26563">
    <property type="entry name" value="Rv3660c_N"/>
    <property type="match status" value="1"/>
</dbReference>
<sequence length="375" mass="38339">MVCAVHQPADTMEHAVARHRPLLVTDDLDLLDDVLGLAARVPLDVDVEPGPEPARHRYPDAPIVLIGDAAAPACAQAGLPRRRGVVLLTRDPQPDRVTALAHAVGAEQIVRFPEGAAWLVDCLATVARRHTVTVAARGRILAVLGGRGGAGASVLAAGLAITAGNVGLRSLLVDADPLGGGADLILGWEDVAGLRWPALAATSGAVDPPALVAALPSRGDVAVLSCDRGQPGGLSQDAMAAALDAGSRGRDLVVTDLPRSLDDAAILALRAADRVLLVVPAELRACVAAARVAATVAPHTDELRLVVRGPAPGRLRTRQIAQSLGLPVAGTLRAEPDLPRRLEQGTPPAGNGRGPLAHLCRRIIGDLGLAGGVAA</sequence>
<dbReference type="GO" id="GO:0005524">
    <property type="term" value="F:ATP binding"/>
    <property type="evidence" value="ECO:0007669"/>
    <property type="project" value="TreeGrafter"/>
</dbReference>
<gene>
    <name evidence="3" type="ORF">Dsi01nite_058810</name>
</gene>
<dbReference type="GO" id="GO:0051782">
    <property type="term" value="P:negative regulation of cell division"/>
    <property type="evidence" value="ECO:0007669"/>
    <property type="project" value="TreeGrafter"/>
</dbReference>
<evidence type="ECO:0000313" key="3">
    <source>
        <dbReference type="EMBL" id="GIG47840.1"/>
    </source>
</evidence>
<protein>
    <submittedName>
        <fullName evidence="3">Septum formation initiator</fullName>
    </submittedName>
</protein>
<dbReference type="Proteomes" id="UP000660611">
    <property type="component" value="Unassembled WGS sequence"/>
</dbReference>
<dbReference type="PANTHER" id="PTHR43384:SF11">
    <property type="entry name" value="SEPTUM SITE DETERMINING PROTEIN"/>
    <property type="match status" value="1"/>
</dbReference>
<evidence type="ECO:0000259" key="2">
    <source>
        <dbReference type="Pfam" id="PF26563"/>
    </source>
</evidence>
<dbReference type="EMBL" id="BONQ01000088">
    <property type="protein sequence ID" value="GIG47840.1"/>
    <property type="molecule type" value="Genomic_DNA"/>
</dbReference>
<dbReference type="InterPro" id="IPR059050">
    <property type="entry name" value="Rv3660c_N"/>
</dbReference>
<dbReference type="PANTHER" id="PTHR43384">
    <property type="entry name" value="SEPTUM SITE-DETERMINING PROTEIN MIND HOMOLOG, CHLOROPLASTIC-RELATED"/>
    <property type="match status" value="1"/>
</dbReference>
<evidence type="ECO:0000313" key="4">
    <source>
        <dbReference type="Proteomes" id="UP000660611"/>
    </source>
</evidence>
<dbReference type="AlphaFoldDB" id="A0A919PSW6"/>
<reference evidence="3" key="1">
    <citation type="submission" date="2021-01" db="EMBL/GenBank/DDBJ databases">
        <title>Whole genome shotgun sequence of Dactylosporangium siamense NBRC 106093.</title>
        <authorList>
            <person name="Komaki H."/>
            <person name="Tamura T."/>
        </authorList>
    </citation>
    <scope>NUCLEOTIDE SEQUENCE</scope>
    <source>
        <strain evidence="3">NBRC 106093</strain>
    </source>
</reference>
<dbReference type="Gene3D" id="3.40.50.300">
    <property type="entry name" value="P-loop containing nucleotide triphosphate hydrolases"/>
    <property type="match status" value="1"/>
</dbReference>
<dbReference type="NCBIfam" id="TIGR03815">
    <property type="entry name" value="CpaE_hom_Actino"/>
    <property type="match status" value="1"/>
</dbReference>
<dbReference type="InterPro" id="IPR027417">
    <property type="entry name" value="P-loop_NTPase"/>
</dbReference>
<dbReference type="GO" id="GO:0005829">
    <property type="term" value="C:cytosol"/>
    <property type="evidence" value="ECO:0007669"/>
    <property type="project" value="TreeGrafter"/>
</dbReference>
<evidence type="ECO:0000256" key="1">
    <source>
        <dbReference type="SAM" id="MobiDB-lite"/>
    </source>
</evidence>
<dbReference type="InterPro" id="IPR022521">
    <property type="entry name" value="Rv3660c"/>
</dbReference>
<feature type="region of interest" description="Disordered" evidence="1">
    <location>
        <begin position="335"/>
        <end position="354"/>
    </location>
</feature>
<dbReference type="InterPro" id="IPR050625">
    <property type="entry name" value="ParA/MinD_ATPase"/>
</dbReference>